<reference evidence="15" key="1">
    <citation type="submission" date="2025-08" db="UniProtKB">
        <authorList>
            <consortium name="RefSeq"/>
        </authorList>
    </citation>
    <scope>IDENTIFICATION</scope>
</reference>
<feature type="domain" description="Cation/H(+) antiporter central" evidence="12">
    <location>
        <begin position="625"/>
        <end position="761"/>
    </location>
</feature>
<evidence type="ECO:0000259" key="12">
    <source>
        <dbReference type="Pfam" id="PF23256"/>
    </source>
</evidence>
<gene>
    <name evidence="15" type="primary">LOC104585925</name>
</gene>
<evidence type="ECO:0000256" key="6">
    <source>
        <dbReference type="ARBA" id="ARBA00022989"/>
    </source>
</evidence>
<dbReference type="GeneID" id="104585925"/>
<dbReference type="GO" id="GO:0016020">
    <property type="term" value="C:membrane"/>
    <property type="evidence" value="ECO:0007669"/>
    <property type="project" value="UniProtKB-SubCell"/>
</dbReference>
<feature type="transmembrane region" description="Helical" evidence="10">
    <location>
        <begin position="298"/>
        <end position="321"/>
    </location>
</feature>
<protein>
    <submittedName>
        <fullName evidence="15">Cation/H(+) antiporter 28-like</fullName>
    </submittedName>
</protein>
<organism evidence="14 15">
    <name type="scientific">Nelumbo nucifera</name>
    <name type="common">Sacred lotus</name>
    <dbReference type="NCBI Taxonomy" id="4432"/>
    <lineage>
        <taxon>Eukaryota</taxon>
        <taxon>Viridiplantae</taxon>
        <taxon>Streptophyta</taxon>
        <taxon>Embryophyta</taxon>
        <taxon>Tracheophyta</taxon>
        <taxon>Spermatophyta</taxon>
        <taxon>Magnoliopsida</taxon>
        <taxon>Proteales</taxon>
        <taxon>Nelumbonaceae</taxon>
        <taxon>Nelumbo</taxon>
    </lineage>
</organism>
<dbReference type="PANTHER" id="PTHR32468">
    <property type="entry name" value="CATION/H + ANTIPORTER"/>
    <property type="match status" value="1"/>
</dbReference>
<evidence type="ECO:0000256" key="2">
    <source>
        <dbReference type="ARBA" id="ARBA00022448"/>
    </source>
</evidence>
<evidence type="ECO:0000256" key="7">
    <source>
        <dbReference type="ARBA" id="ARBA00023065"/>
    </source>
</evidence>
<accession>A0A1U7Z255</accession>
<dbReference type="GO" id="GO:0006885">
    <property type="term" value="P:regulation of pH"/>
    <property type="evidence" value="ECO:0000318"/>
    <property type="project" value="GO_Central"/>
</dbReference>
<dbReference type="CDD" id="cd09272">
    <property type="entry name" value="RNase_HI_RT_Ty1"/>
    <property type="match status" value="1"/>
</dbReference>
<dbReference type="Pfam" id="PF23259">
    <property type="entry name" value="CHX17_C"/>
    <property type="match status" value="1"/>
</dbReference>
<dbReference type="PANTHER" id="PTHR32468:SF145">
    <property type="entry name" value="CATION_H(+) ANTIPORTER 28"/>
    <property type="match status" value="1"/>
</dbReference>
<keyword evidence="7" id="KW-0406">Ion transport</keyword>
<evidence type="ECO:0000313" key="14">
    <source>
        <dbReference type="Proteomes" id="UP000189703"/>
    </source>
</evidence>
<name>A0A1U7Z255_NELNU</name>
<dbReference type="Gene3D" id="3.40.50.12370">
    <property type="match status" value="1"/>
</dbReference>
<evidence type="ECO:0000256" key="4">
    <source>
        <dbReference type="ARBA" id="ARBA00022692"/>
    </source>
</evidence>
<comment type="subcellular location">
    <subcellularLocation>
        <location evidence="1">Membrane</location>
        <topology evidence="1">Multi-pass membrane protein</topology>
    </subcellularLocation>
</comment>
<dbReference type="Proteomes" id="UP000189703">
    <property type="component" value="Unplaced"/>
</dbReference>
<evidence type="ECO:0000259" key="13">
    <source>
        <dbReference type="Pfam" id="PF23259"/>
    </source>
</evidence>
<dbReference type="GO" id="GO:1902600">
    <property type="term" value="P:proton transmembrane transport"/>
    <property type="evidence" value="ECO:0007669"/>
    <property type="project" value="InterPro"/>
</dbReference>
<dbReference type="GO" id="GO:0012505">
    <property type="term" value="C:endomembrane system"/>
    <property type="evidence" value="ECO:0000318"/>
    <property type="project" value="GO_Central"/>
</dbReference>
<evidence type="ECO:0000259" key="11">
    <source>
        <dbReference type="Pfam" id="PF00999"/>
    </source>
</evidence>
<evidence type="ECO:0000256" key="8">
    <source>
        <dbReference type="ARBA" id="ARBA00023136"/>
    </source>
</evidence>
<comment type="similarity">
    <text evidence="9">Belongs to the monovalent cation:proton antiporter 2 (CPA2) transporter (TC 2.A.37) family. CHX (TC 2.A.37.4) subfamily.</text>
</comment>
<keyword evidence="4 10" id="KW-0812">Transmembrane</keyword>
<feature type="transmembrane region" description="Helical" evidence="10">
    <location>
        <begin position="454"/>
        <end position="470"/>
    </location>
</feature>
<evidence type="ECO:0000256" key="5">
    <source>
        <dbReference type="ARBA" id="ARBA00022958"/>
    </source>
</evidence>
<dbReference type="GO" id="GO:0006813">
    <property type="term" value="P:potassium ion transport"/>
    <property type="evidence" value="ECO:0007669"/>
    <property type="project" value="UniProtKB-KW"/>
</dbReference>
<dbReference type="InParanoid" id="A0A1U7Z255"/>
<dbReference type="eggNOG" id="KOG1650">
    <property type="taxonomic scope" value="Eukaryota"/>
</dbReference>
<dbReference type="InterPro" id="IPR057291">
    <property type="entry name" value="CHX17_2nd"/>
</dbReference>
<dbReference type="AlphaFoldDB" id="A0A1U7Z255"/>
<dbReference type="RefSeq" id="XP_010241271.1">
    <property type="nucleotide sequence ID" value="XM_010242969.1"/>
</dbReference>
<dbReference type="InterPro" id="IPR057290">
    <property type="entry name" value="CHX17_C"/>
</dbReference>
<dbReference type="OMA" id="AFMVLMC"/>
<feature type="domain" description="Cation/H+ exchanger transmembrane" evidence="11">
    <location>
        <begin position="211"/>
        <end position="571"/>
    </location>
</feature>
<dbReference type="InterPro" id="IPR038770">
    <property type="entry name" value="Na+/solute_symporter_sf"/>
</dbReference>
<feature type="transmembrane region" description="Helical" evidence="10">
    <location>
        <begin position="408"/>
        <end position="434"/>
    </location>
</feature>
<dbReference type="Pfam" id="PF23256">
    <property type="entry name" value="CHX17_2nd"/>
    <property type="match status" value="1"/>
</dbReference>
<feature type="transmembrane region" description="Helical" evidence="10">
    <location>
        <begin position="368"/>
        <end position="387"/>
    </location>
</feature>
<dbReference type="KEGG" id="nnu:104585925"/>
<dbReference type="GO" id="GO:0098662">
    <property type="term" value="P:inorganic cation transmembrane transport"/>
    <property type="evidence" value="ECO:0000318"/>
    <property type="project" value="GO_Central"/>
</dbReference>
<feature type="transmembrane region" description="Helical" evidence="10">
    <location>
        <begin position="551"/>
        <end position="573"/>
    </location>
</feature>
<feature type="transmembrane region" description="Helical" evidence="10">
    <location>
        <begin position="270"/>
        <end position="292"/>
    </location>
</feature>
<evidence type="ECO:0000256" key="1">
    <source>
        <dbReference type="ARBA" id="ARBA00004141"/>
    </source>
</evidence>
<feature type="transmembrane region" description="Helical" evidence="10">
    <location>
        <begin position="520"/>
        <end position="539"/>
    </location>
</feature>
<dbReference type="OrthoDB" id="754456at2759"/>
<keyword evidence="8 10" id="KW-0472">Membrane</keyword>
<evidence type="ECO:0000313" key="15">
    <source>
        <dbReference type="RefSeq" id="XP_010241271.1"/>
    </source>
</evidence>
<sequence length="948" mass="104138">MGSIPINTPIEHNHCLQESVGKDYPDKERYQKMMGKLIHLSLTRPDIAYAVYVVSQFMHSQKIPHMKAVERILKYLKTCPGKGILFKKHNKIEIEAFIDVDWTGSVGDRKSTSAYCTYVGGNLVTWQSKKQNVVARSSVEAGYRAMAHGVAELLWFRTLLGDLEVKVDGPLKLCTSANTHDQPKDKPYSFIGRGGYRQSFSQAIEGQLLKNLVGLIFGNNRFSDSTTAADSAIARTLHAISEVGMVCYMFVLGLEMDPYVLFLPPTREVMVAYTGILSTFIVACIVIPFLTLSKHTNLRYVLILSISLSNTASPLLTRLITELKIGKSDIGRLAVSAGMHSDMISTLLISIGLISIPTREEGVYIGEIVFLTALVFIQVFLMVKGLPSFTNWINDNNPEGKHMNGPHLVLAIGTVVMVCCFAPLAAVSPIMNSFLTGLIIPRGGRLSKMLTNKINYFLSVLFYPIYFCWVGMQADFRQFKTKDWHTWANLLLLFIAATLGKISGTLIAGIMLGFNWPESIALGLLLNIKGHFHIYCAMIALEAGAMNTGSFIDMVIVSILTIVYVPLVVAFIVGRARKRSCLQPMTLQWLDPGSELRMLLCLHGPHNVPTAINIMEITRGGHSGLVVYATDMIELNSRTAATLVQGEDLDAVTVADETIVSMREQISNAIQAYMDASGDGISLHRMLALSTFSNMHQDICNIAQDVSASFIILPFHKSQKVDGRMDEGHANFRNVNRKVLRHAPCSVGILVDRGLGLINKVKSHSYVSLNAAVIFIGGRDDREALAYAGRVSRHPGVTLTVIRFVHDTNADNSSILAGGIHIAGSLKQVEEEMRIDDECFAQFYDMHVAAGKVGYAEKYVANSAETVSSLRGMEGQYALFIVGRGGPGGRANTILTAGMNDWEECPELGPIGDILSSSDFSIMASVLVIQQHILKHDIEGISDEFSVM</sequence>
<dbReference type="InterPro" id="IPR006153">
    <property type="entry name" value="Cation/H_exchanger_TM"/>
</dbReference>
<feature type="domain" description="Cation/H(+) antiporter C-terminal" evidence="13">
    <location>
        <begin position="768"/>
        <end position="933"/>
    </location>
</feature>
<keyword evidence="14" id="KW-1185">Reference proteome</keyword>
<evidence type="ECO:0000256" key="10">
    <source>
        <dbReference type="SAM" id="Phobius"/>
    </source>
</evidence>
<dbReference type="GO" id="GO:0015297">
    <property type="term" value="F:antiporter activity"/>
    <property type="evidence" value="ECO:0007669"/>
    <property type="project" value="InterPro"/>
</dbReference>
<dbReference type="eggNOG" id="KOG0017">
    <property type="taxonomic scope" value="Eukaryota"/>
</dbReference>
<keyword evidence="6 10" id="KW-1133">Transmembrane helix</keyword>
<evidence type="ECO:0000256" key="3">
    <source>
        <dbReference type="ARBA" id="ARBA00022538"/>
    </source>
</evidence>
<dbReference type="Pfam" id="PF00999">
    <property type="entry name" value="Na_H_Exchanger"/>
    <property type="match status" value="1"/>
</dbReference>
<proteinExistence type="inferred from homology"/>
<keyword evidence="5" id="KW-0630">Potassium</keyword>
<keyword evidence="2" id="KW-0813">Transport</keyword>
<dbReference type="InterPro" id="IPR050794">
    <property type="entry name" value="CPA2_transporter"/>
</dbReference>
<dbReference type="Gene3D" id="1.20.1530.20">
    <property type="match status" value="1"/>
</dbReference>
<feature type="transmembrane region" description="Helical" evidence="10">
    <location>
        <begin position="490"/>
        <end position="514"/>
    </location>
</feature>
<feature type="transmembrane region" description="Helical" evidence="10">
    <location>
        <begin position="333"/>
        <end position="356"/>
    </location>
</feature>
<keyword evidence="3" id="KW-0633">Potassium transport</keyword>
<evidence type="ECO:0000256" key="9">
    <source>
        <dbReference type="ARBA" id="ARBA00038341"/>
    </source>
</evidence>